<dbReference type="OMA" id="AVEINIW"/>
<keyword evidence="8" id="KW-1185">Reference proteome</keyword>
<organism evidence="6">
    <name type="scientific">Glycine max</name>
    <name type="common">Soybean</name>
    <name type="synonym">Glycine hispida</name>
    <dbReference type="NCBI Taxonomy" id="3847"/>
    <lineage>
        <taxon>Eukaryota</taxon>
        <taxon>Viridiplantae</taxon>
        <taxon>Streptophyta</taxon>
        <taxon>Embryophyta</taxon>
        <taxon>Tracheophyta</taxon>
        <taxon>Spermatophyta</taxon>
        <taxon>Magnoliopsida</taxon>
        <taxon>eudicotyledons</taxon>
        <taxon>Gunneridae</taxon>
        <taxon>Pentapetalae</taxon>
        <taxon>rosids</taxon>
        <taxon>fabids</taxon>
        <taxon>Fabales</taxon>
        <taxon>Fabaceae</taxon>
        <taxon>Papilionoideae</taxon>
        <taxon>50 kb inversion clade</taxon>
        <taxon>NPAAA clade</taxon>
        <taxon>indigoferoid/millettioid clade</taxon>
        <taxon>Phaseoleae</taxon>
        <taxon>Glycine</taxon>
        <taxon>Glycine subgen. Soja</taxon>
    </lineage>
</organism>
<feature type="transmembrane region" description="Helical" evidence="5">
    <location>
        <begin position="186"/>
        <end position="205"/>
    </location>
</feature>
<evidence type="ECO:0000313" key="6">
    <source>
        <dbReference type="EMBL" id="KRH43960.1"/>
    </source>
</evidence>
<dbReference type="AlphaFoldDB" id="A0A0R0IU78"/>
<evidence type="ECO:0000256" key="1">
    <source>
        <dbReference type="ARBA" id="ARBA00022692"/>
    </source>
</evidence>
<feature type="transmembrane region" description="Helical" evidence="5">
    <location>
        <begin position="99"/>
        <end position="120"/>
    </location>
</feature>
<feature type="transmembrane region" description="Helical" evidence="5">
    <location>
        <begin position="140"/>
        <end position="159"/>
    </location>
</feature>
<keyword evidence="2 5" id="KW-1133">Transmembrane helix</keyword>
<feature type="transmembrane region" description="Helical" evidence="5">
    <location>
        <begin position="21"/>
        <end position="38"/>
    </location>
</feature>
<evidence type="ECO:0008006" key="9">
    <source>
        <dbReference type="Google" id="ProtNLM"/>
    </source>
</evidence>
<keyword evidence="1 5" id="KW-0812">Transmembrane</keyword>
<gene>
    <name evidence="6" type="ORF">GLYMA_08G182800</name>
</gene>
<feature type="region of interest" description="Disordered" evidence="4">
    <location>
        <begin position="269"/>
        <end position="305"/>
    </location>
</feature>
<evidence type="ECO:0000256" key="5">
    <source>
        <dbReference type="SAM" id="Phobius"/>
    </source>
</evidence>
<evidence type="ECO:0000256" key="4">
    <source>
        <dbReference type="SAM" id="MobiDB-lite"/>
    </source>
</evidence>
<protein>
    <recommendedName>
        <fullName evidence="9">WAT1-related protein</fullName>
    </recommendedName>
</protein>
<feature type="transmembrane region" description="Helical" evidence="5">
    <location>
        <begin position="50"/>
        <end position="70"/>
    </location>
</feature>
<feature type="compositionally biased region" description="Polar residues" evidence="4">
    <location>
        <begin position="270"/>
        <end position="283"/>
    </location>
</feature>
<name>A0A0R0IU78_SOYBN</name>
<keyword evidence="3 5" id="KW-0472">Membrane</keyword>
<dbReference type="InterPro" id="IPR030184">
    <property type="entry name" value="WAT1-related"/>
</dbReference>
<reference evidence="7" key="2">
    <citation type="submission" date="2018-02" db="UniProtKB">
        <authorList>
            <consortium name="EnsemblPlants"/>
        </authorList>
    </citation>
    <scope>IDENTIFICATION</scope>
    <source>
        <strain evidence="7">Williams 82</strain>
    </source>
</reference>
<dbReference type="EMBL" id="CM000841">
    <property type="protein sequence ID" value="KRH43960.1"/>
    <property type="molecule type" value="Genomic_DNA"/>
</dbReference>
<sequence>MVYDMQQLHKYKYTGKVVHGLKPALLMLVVQISFASVHKLATNDGMSVRIVTAYGLIFATASTSIVLNYGPNIKVFLTFSNYNHDNINYIFSPKLTWRVIYKSLFLAYLAVEINIWTFHINLLHKKGTTGTLNGNSGSKLLGIFCGLGSCFCFALWLIIQAQMSIEFPSHLSSTALMSLMGAGIRGPLYASVFNPLMLVAIASSLMLDENLYLGSVIGAVLIVIGLYMVLWGKSKEMKKVTDLETTLELEEIEVVVTSTAAADHDKCMRSNDSYTCSSKSNNKIVGKDHDNASKREHEGQDNENN</sequence>
<dbReference type="GO" id="GO:0022857">
    <property type="term" value="F:transmembrane transporter activity"/>
    <property type="evidence" value="ECO:0007669"/>
    <property type="project" value="InterPro"/>
</dbReference>
<evidence type="ECO:0000256" key="2">
    <source>
        <dbReference type="ARBA" id="ARBA00022989"/>
    </source>
</evidence>
<dbReference type="EnsemblPlants" id="KRH43960">
    <property type="protein sequence ID" value="KRH43960"/>
    <property type="gene ID" value="GLYMA_08G182800"/>
</dbReference>
<dbReference type="PANTHER" id="PTHR31218">
    <property type="entry name" value="WAT1-RELATED PROTEIN"/>
    <property type="match status" value="1"/>
</dbReference>
<reference evidence="6" key="3">
    <citation type="submission" date="2018-07" db="EMBL/GenBank/DDBJ databases">
        <title>WGS assembly of Glycine max.</title>
        <authorList>
            <person name="Schmutz J."/>
            <person name="Cannon S."/>
            <person name="Schlueter J."/>
            <person name="Ma J."/>
            <person name="Mitros T."/>
            <person name="Nelson W."/>
            <person name="Hyten D."/>
            <person name="Song Q."/>
            <person name="Thelen J."/>
            <person name="Cheng J."/>
            <person name="Xu D."/>
            <person name="Hellsten U."/>
            <person name="May G."/>
            <person name="Yu Y."/>
            <person name="Sakurai T."/>
            <person name="Umezawa T."/>
            <person name="Bhattacharyya M."/>
            <person name="Sandhu D."/>
            <person name="Valliyodan B."/>
            <person name="Lindquist E."/>
            <person name="Peto M."/>
            <person name="Grant D."/>
            <person name="Shu S."/>
            <person name="Goodstein D."/>
            <person name="Barry K."/>
            <person name="Futrell-Griggs M."/>
            <person name="Abernathy B."/>
            <person name="Du J."/>
            <person name="Tian Z."/>
            <person name="Zhu L."/>
            <person name="Gill N."/>
            <person name="Joshi T."/>
            <person name="Libault M."/>
            <person name="Sethuraman A."/>
            <person name="Zhang X."/>
            <person name="Shinozaki K."/>
            <person name="Nguyen H."/>
            <person name="Wing R."/>
            <person name="Cregan P."/>
            <person name="Specht J."/>
            <person name="Grimwood J."/>
            <person name="Rokhsar D."/>
            <person name="Stacey G."/>
            <person name="Shoemaker R."/>
            <person name="Jackson S."/>
        </authorList>
    </citation>
    <scope>NUCLEOTIDE SEQUENCE</scope>
    <source>
        <tissue evidence="6">Callus</tissue>
    </source>
</reference>
<dbReference type="InParanoid" id="A0A0R0IU78"/>
<evidence type="ECO:0000256" key="3">
    <source>
        <dbReference type="ARBA" id="ARBA00023136"/>
    </source>
</evidence>
<feature type="transmembrane region" description="Helical" evidence="5">
    <location>
        <begin position="211"/>
        <end position="230"/>
    </location>
</feature>
<reference evidence="6 7" key="1">
    <citation type="journal article" date="2010" name="Nature">
        <title>Genome sequence of the palaeopolyploid soybean.</title>
        <authorList>
            <person name="Schmutz J."/>
            <person name="Cannon S.B."/>
            <person name="Schlueter J."/>
            <person name="Ma J."/>
            <person name="Mitros T."/>
            <person name="Nelson W."/>
            <person name="Hyten D.L."/>
            <person name="Song Q."/>
            <person name="Thelen J.J."/>
            <person name="Cheng J."/>
            <person name="Xu D."/>
            <person name="Hellsten U."/>
            <person name="May G.D."/>
            <person name="Yu Y."/>
            <person name="Sakurai T."/>
            <person name="Umezawa T."/>
            <person name="Bhattacharyya M.K."/>
            <person name="Sandhu D."/>
            <person name="Valliyodan B."/>
            <person name="Lindquist E."/>
            <person name="Peto M."/>
            <person name="Grant D."/>
            <person name="Shu S."/>
            <person name="Goodstein D."/>
            <person name="Barry K."/>
            <person name="Futrell-Griggs M."/>
            <person name="Abernathy B."/>
            <person name="Du J."/>
            <person name="Tian Z."/>
            <person name="Zhu L."/>
            <person name="Gill N."/>
            <person name="Joshi T."/>
            <person name="Libault M."/>
            <person name="Sethuraman A."/>
            <person name="Zhang X.-C."/>
            <person name="Shinozaki K."/>
            <person name="Nguyen H.T."/>
            <person name="Wing R.A."/>
            <person name="Cregan P."/>
            <person name="Specht J."/>
            <person name="Grimwood J."/>
            <person name="Rokhsar D."/>
            <person name="Stacey G."/>
            <person name="Shoemaker R.C."/>
            <person name="Jackson S.A."/>
        </authorList>
    </citation>
    <scope>NUCLEOTIDE SEQUENCE</scope>
    <source>
        <strain evidence="7">cv. Williams 82</strain>
        <tissue evidence="6">Callus</tissue>
    </source>
</reference>
<evidence type="ECO:0000313" key="8">
    <source>
        <dbReference type="Proteomes" id="UP000008827"/>
    </source>
</evidence>
<dbReference type="Gramene" id="KRH43960">
    <property type="protein sequence ID" value="KRH43960"/>
    <property type="gene ID" value="GLYMA_08G182800"/>
</dbReference>
<dbReference type="GO" id="GO:0016020">
    <property type="term" value="C:membrane"/>
    <property type="evidence" value="ECO:0007669"/>
    <property type="project" value="InterPro"/>
</dbReference>
<dbReference type="Proteomes" id="UP000008827">
    <property type="component" value="Chromosome 8"/>
</dbReference>
<accession>A0A0R0IU78</accession>
<evidence type="ECO:0000313" key="7">
    <source>
        <dbReference type="EnsemblPlants" id="KRH43960"/>
    </source>
</evidence>
<proteinExistence type="predicted"/>
<feature type="compositionally biased region" description="Basic and acidic residues" evidence="4">
    <location>
        <begin position="285"/>
        <end position="305"/>
    </location>
</feature>